<gene>
    <name evidence="2" type="ORF">JCM16774_0234</name>
    <name evidence="3" type="ORF">JCM16774_0789</name>
    <name evidence="4" type="ORF">JCM16774_1978</name>
</gene>
<evidence type="ECO:0000313" key="4">
    <source>
        <dbReference type="EMBL" id="BBM37032.1"/>
    </source>
</evidence>
<dbReference type="EMBL" id="AP019822">
    <property type="protein sequence ID" value="BBM35859.1"/>
    <property type="molecule type" value="Genomic_DNA"/>
</dbReference>
<dbReference type="KEGG" id="lgo:JCM16774_0234"/>
<proteinExistence type="predicted"/>
<dbReference type="GO" id="GO:0006313">
    <property type="term" value="P:DNA transposition"/>
    <property type="evidence" value="ECO:0007669"/>
    <property type="project" value="InterPro"/>
</dbReference>
<name>A0A510JCK9_9FUSO</name>
<sequence>MFSEINESGKNNFFKLQAEQLKEDEYWAYDTTSISSYSKAINQMRYGYNKENDTLAQINLAILYGEKSRLPFYYRVLPGNIVDVSTVRRLIKDVQYIGVKKPKLVMDRGFYSKTI</sequence>
<dbReference type="AlphaFoldDB" id="A0A510JCK9"/>
<dbReference type="GO" id="GO:0003677">
    <property type="term" value="F:DNA binding"/>
    <property type="evidence" value="ECO:0007669"/>
    <property type="project" value="InterPro"/>
</dbReference>
<dbReference type="EMBL" id="AP019822">
    <property type="protein sequence ID" value="BBM37032.1"/>
    <property type="molecule type" value="Genomic_DNA"/>
</dbReference>
<dbReference type="GO" id="GO:0004803">
    <property type="term" value="F:transposase activity"/>
    <property type="evidence" value="ECO:0007669"/>
    <property type="project" value="InterPro"/>
</dbReference>
<protein>
    <recommendedName>
        <fullName evidence="1">Transposase IS4-like domain-containing protein</fullName>
    </recommendedName>
</protein>
<evidence type="ECO:0000313" key="3">
    <source>
        <dbReference type="EMBL" id="BBM35859.1"/>
    </source>
</evidence>
<evidence type="ECO:0000313" key="2">
    <source>
        <dbReference type="EMBL" id="BBM35327.1"/>
    </source>
</evidence>
<dbReference type="InterPro" id="IPR002559">
    <property type="entry name" value="Transposase_11"/>
</dbReference>
<organism evidence="4 5">
    <name type="scientific">Pseudoleptotrichia goodfellowii</name>
    <dbReference type="NCBI Taxonomy" id="157692"/>
    <lineage>
        <taxon>Bacteria</taxon>
        <taxon>Fusobacteriati</taxon>
        <taxon>Fusobacteriota</taxon>
        <taxon>Fusobacteriia</taxon>
        <taxon>Fusobacteriales</taxon>
        <taxon>Leptotrichiaceae</taxon>
        <taxon>Pseudoleptotrichia</taxon>
    </lineage>
</organism>
<evidence type="ECO:0000313" key="5">
    <source>
        <dbReference type="Proteomes" id="UP000321606"/>
    </source>
</evidence>
<dbReference type="EMBL" id="AP019822">
    <property type="protein sequence ID" value="BBM35327.1"/>
    <property type="molecule type" value="Genomic_DNA"/>
</dbReference>
<dbReference type="KEGG" id="lgo:JCM16774_1978"/>
<feature type="domain" description="Transposase IS4-like" evidence="1">
    <location>
        <begin position="30"/>
        <end position="113"/>
    </location>
</feature>
<evidence type="ECO:0000259" key="1">
    <source>
        <dbReference type="Pfam" id="PF01609"/>
    </source>
</evidence>
<dbReference type="KEGG" id="lgo:JCM16774_0789"/>
<accession>A0A510JCK9</accession>
<dbReference type="Proteomes" id="UP000321606">
    <property type="component" value="Chromosome"/>
</dbReference>
<dbReference type="RefSeq" id="WP_146966324.1">
    <property type="nucleotide sequence ID" value="NZ_AP019822.1"/>
</dbReference>
<reference evidence="4 5" key="1">
    <citation type="submission" date="2019-07" db="EMBL/GenBank/DDBJ databases">
        <title>Complete Genome Sequence of Leptotrichia goodfellowii Strain JCM 16774.</title>
        <authorList>
            <person name="Watanabe S."/>
            <person name="Cui L."/>
        </authorList>
    </citation>
    <scope>NUCLEOTIDE SEQUENCE [LARGE SCALE GENOMIC DNA]</scope>
    <source>
        <strain evidence="4 5">JCM16774</strain>
    </source>
</reference>
<dbReference type="Pfam" id="PF01609">
    <property type="entry name" value="DDE_Tnp_1"/>
    <property type="match status" value="1"/>
</dbReference>
<dbReference type="PANTHER" id="PTHR34614:SF2">
    <property type="entry name" value="TRANSPOSASE IS4-LIKE DOMAIN-CONTAINING PROTEIN"/>
    <property type="match status" value="1"/>
</dbReference>
<dbReference type="PANTHER" id="PTHR34614">
    <property type="match status" value="1"/>
</dbReference>